<dbReference type="EMBL" id="QRCM01000001">
    <property type="protein sequence ID" value="TXG89743.1"/>
    <property type="molecule type" value="Genomic_DNA"/>
</dbReference>
<dbReference type="InterPro" id="IPR011576">
    <property type="entry name" value="Pyridox_Oxase_N"/>
</dbReference>
<dbReference type="InterPro" id="IPR052019">
    <property type="entry name" value="F420H2_bilvrd_red/Heme_oxyg"/>
</dbReference>
<dbReference type="NCBIfam" id="TIGR03668">
    <property type="entry name" value="Rv0121_F420"/>
    <property type="match status" value="1"/>
</dbReference>
<evidence type="ECO:0000313" key="4">
    <source>
        <dbReference type="Proteomes" id="UP000471120"/>
    </source>
</evidence>
<dbReference type="RefSeq" id="WP_010837870.1">
    <property type="nucleotide sequence ID" value="NZ_QRCM01000001.1"/>
</dbReference>
<sequence length="147" mass="16291">MTSAEVLRRVADAPIARLATVRDTGAPHIVPVVFAYAAAGVDESADPAIVTAVDHKPKRTHDLARLRAIAHEPRVSVLVDHYDEDWDRLWWIRVDGHARIVDGEAAETARDLLCDKYSQYDDARPEGPAVAVTALTWRWWSADDSLG</sequence>
<proteinExistence type="predicted"/>
<dbReference type="GO" id="GO:0070967">
    <property type="term" value="F:coenzyme F420 binding"/>
    <property type="evidence" value="ECO:0007669"/>
    <property type="project" value="TreeGrafter"/>
</dbReference>
<dbReference type="AlphaFoldDB" id="A0A6P2CAW3"/>
<dbReference type="PANTHER" id="PTHR35176">
    <property type="entry name" value="HEME OXYGENASE HI_0854-RELATED"/>
    <property type="match status" value="1"/>
</dbReference>
<dbReference type="InterPro" id="IPR019967">
    <property type="entry name" value="F420-dep_enz_PPOX_Rv0121"/>
</dbReference>
<evidence type="ECO:0000256" key="1">
    <source>
        <dbReference type="ARBA" id="ARBA00023002"/>
    </source>
</evidence>
<dbReference type="Gene3D" id="2.30.110.10">
    <property type="entry name" value="Electron Transport, Fmn-binding Protein, Chain A"/>
    <property type="match status" value="1"/>
</dbReference>
<feature type="domain" description="Pyridoxamine 5'-phosphate oxidase N-terminal" evidence="2">
    <location>
        <begin position="5"/>
        <end position="140"/>
    </location>
</feature>
<protein>
    <submittedName>
        <fullName evidence="3">TIGR03668 family PPOX class F420-dependent oxidoreductase</fullName>
    </submittedName>
</protein>
<dbReference type="GO" id="GO:0005829">
    <property type="term" value="C:cytosol"/>
    <property type="evidence" value="ECO:0007669"/>
    <property type="project" value="TreeGrafter"/>
</dbReference>
<dbReference type="InterPro" id="IPR012349">
    <property type="entry name" value="Split_barrel_FMN-bd"/>
</dbReference>
<dbReference type="Proteomes" id="UP000471120">
    <property type="component" value="Unassembled WGS sequence"/>
</dbReference>
<evidence type="ECO:0000313" key="3">
    <source>
        <dbReference type="EMBL" id="TXG89743.1"/>
    </source>
</evidence>
<name>A0A6P2CAW3_9NOCA</name>
<dbReference type="GO" id="GO:0016627">
    <property type="term" value="F:oxidoreductase activity, acting on the CH-CH group of donors"/>
    <property type="evidence" value="ECO:0007669"/>
    <property type="project" value="TreeGrafter"/>
</dbReference>
<reference evidence="3 4" key="1">
    <citation type="submission" date="2018-07" db="EMBL/GenBank/DDBJ databases">
        <title>Genome sequence of Rhodococcus rhodnii ATCC 35071 from Rhodnius prolixus.</title>
        <authorList>
            <person name="Patel V."/>
            <person name="Vogel K.J."/>
        </authorList>
    </citation>
    <scope>NUCLEOTIDE SEQUENCE [LARGE SCALE GENOMIC DNA]</scope>
    <source>
        <strain evidence="3 4">ATCC 35071</strain>
    </source>
</reference>
<evidence type="ECO:0000259" key="2">
    <source>
        <dbReference type="Pfam" id="PF01243"/>
    </source>
</evidence>
<gene>
    <name evidence="3" type="ORF">DW322_05355</name>
</gene>
<dbReference type="PANTHER" id="PTHR35176:SF2">
    <property type="entry name" value="F420H(2)-DEPENDENT REDUCTASE RV1155"/>
    <property type="match status" value="1"/>
</dbReference>
<keyword evidence="1" id="KW-0560">Oxidoreductase</keyword>
<comment type="caution">
    <text evidence="3">The sequence shown here is derived from an EMBL/GenBank/DDBJ whole genome shotgun (WGS) entry which is preliminary data.</text>
</comment>
<organism evidence="3 4">
    <name type="scientific">Rhodococcus rhodnii</name>
    <dbReference type="NCBI Taxonomy" id="38312"/>
    <lineage>
        <taxon>Bacteria</taxon>
        <taxon>Bacillati</taxon>
        <taxon>Actinomycetota</taxon>
        <taxon>Actinomycetes</taxon>
        <taxon>Mycobacteriales</taxon>
        <taxon>Nocardiaceae</taxon>
        <taxon>Rhodococcus</taxon>
    </lineage>
</organism>
<dbReference type="SUPFAM" id="SSF50475">
    <property type="entry name" value="FMN-binding split barrel"/>
    <property type="match status" value="1"/>
</dbReference>
<accession>A0A6P2CAW3</accession>
<dbReference type="Pfam" id="PF01243">
    <property type="entry name" value="PNPOx_N"/>
    <property type="match status" value="1"/>
</dbReference>